<evidence type="ECO:0000256" key="2">
    <source>
        <dbReference type="ARBA" id="ARBA00023002"/>
    </source>
</evidence>
<dbReference type="Pfam" id="PF00106">
    <property type="entry name" value="adh_short"/>
    <property type="match status" value="1"/>
</dbReference>
<dbReference type="PANTHER" id="PTHR43976:SF16">
    <property type="entry name" value="SHORT-CHAIN DEHYDROGENASE_REDUCTASE FAMILY PROTEIN"/>
    <property type="match status" value="1"/>
</dbReference>
<sequence length="279" mass="30399">MTKTWFITGTSSGFGRILTEKLLERGDRVAATLRRPEALNELKKTFGDLLWIEALDVTDTAAVRHCVDKAFADLGHIDVIVNNAGYALFGAAEELTDDQIRRQIDTNIIGSIQVTRAALPHLRAQGGGRSMQLSSMGGQISLPALSLYHTTKWAIEGFFESVIQEVESFGIEVTLVEPAGARTNFAYGSMDNAVRMDVYTDTKVGEFRKARAAGDYHPALDPDKVALAMMASLRTSPAPKRLTLGSDAYKLVHAGLSKRLGALEAQRDIALSADYDPVR</sequence>
<dbReference type="InterPro" id="IPR002347">
    <property type="entry name" value="SDR_fam"/>
</dbReference>
<gene>
    <name evidence="4" type="ORF">AA0228_0782</name>
</gene>
<dbReference type="EMBL" id="BAQW01000004">
    <property type="protein sequence ID" value="GBR09741.1"/>
    <property type="molecule type" value="Genomic_DNA"/>
</dbReference>
<dbReference type="PRINTS" id="PR00081">
    <property type="entry name" value="GDHRDH"/>
</dbReference>
<evidence type="ECO:0000256" key="1">
    <source>
        <dbReference type="ARBA" id="ARBA00006484"/>
    </source>
</evidence>
<dbReference type="Gene3D" id="3.40.50.720">
    <property type="entry name" value="NAD(P)-binding Rossmann-like Domain"/>
    <property type="match status" value="1"/>
</dbReference>
<dbReference type="Proteomes" id="UP001061070">
    <property type="component" value="Unassembled WGS sequence"/>
</dbReference>
<keyword evidence="2" id="KW-0560">Oxidoreductase</keyword>
<protein>
    <submittedName>
        <fullName evidence="4">Dehydrogenase</fullName>
    </submittedName>
</protein>
<comment type="similarity">
    <text evidence="1 3">Belongs to the short-chain dehydrogenases/reductases (SDR) family.</text>
</comment>
<proteinExistence type="inferred from homology"/>
<reference evidence="4" key="1">
    <citation type="submission" date="2013-04" db="EMBL/GenBank/DDBJ databases">
        <title>The genome sequencing project of 58 acetic acid bacteria.</title>
        <authorList>
            <person name="Okamoto-Kainuma A."/>
            <person name="Ishikawa M."/>
            <person name="Umino S."/>
            <person name="Koizumi Y."/>
            <person name="Shiwa Y."/>
            <person name="Yoshikawa H."/>
            <person name="Matsutani M."/>
            <person name="Matsushita K."/>
        </authorList>
    </citation>
    <scope>NUCLEOTIDE SEQUENCE</scope>
    <source>
        <strain evidence="4">NRIC 0228</strain>
    </source>
</reference>
<keyword evidence="5" id="KW-1185">Reference proteome</keyword>
<dbReference type="InterPro" id="IPR036291">
    <property type="entry name" value="NAD(P)-bd_dom_sf"/>
</dbReference>
<evidence type="ECO:0000256" key="3">
    <source>
        <dbReference type="RuleBase" id="RU000363"/>
    </source>
</evidence>
<accession>A0ABQ0Q9A5</accession>
<evidence type="ECO:0000313" key="4">
    <source>
        <dbReference type="EMBL" id="GBR09741.1"/>
    </source>
</evidence>
<dbReference type="InterPro" id="IPR051911">
    <property type="entry name" value="SDR_oxidoreductase"/>
</dbReference>
<dbReference type="PRINTS" id="PR00080">
    <property type="entry name" value="SDRFAMILY"/>
</dbReference>
<dbReference type="SUPFAM" id="SSF51735">
    <property type="entry name" value="NAD(P)-binding Rossmann-fold domains"/>
    <property type="match status" value="1"/>
</dbReference>
<organism evidence="4 5">
    <name type="scientific">Gluconobacter frateurii NRIC 0228</name>
    <dbReference type="NCBI Taxonomy" id="1307946"/>
    <lineage>
        <taxon>Bacteria</taxon>
        <taxon>Pseudomonadati</taxon>
        <taxon>Pseudomonadota</taxon>
        <taxon>Alphaproteobacteria</taxon>
        <taxon>Acetobacterales</taxon>
        <taxon>Acetobacteraceae</taxon>
        <taxon>Gluconobacter</taxon>
    </lineage>
</organism>
<comment type="caution">
    <text evidence="4">The sequence shown here is derived from an EMBL/GenBank/DDBJ whole genome shotgun (WGS) entry which is preliminary data.</text>
</comment>
<dbReference type="NCBIfam" id="NF005065">
    <property type="entry name" value="PRK06482.1"/>
    <property type="match status" value="1"/>
</dbReference>
<dbReference type="PANTHER" id="PTHR43976">
    <property type="entry name" value="SHORT CHAIN DEHYDROGENASE"/>
    <property type="match status" value="1"/>
</dbReference>
<dbReference type="RefSeq" id="WP_099181439.1">
    <property type="nucleotide sequence ID" value="NZ_BAQW01000004.1"/>
</dbReference>
<dbReference type="CDD" id="cd05374">
    <property type="entry name" value="17beta-HSD-like_SDR_c"/>
    <property type="match status" value="1"/>
</dbReference>
<name>A0ABQ0Q9A5_9PROT</name>
<evidence type="ECO:0000313" key="5">
    <source>
        <dbReference type="Proteomes" id="UP001061070"/>
    </source>
</evidence>